<feature type="domain" description="PNPLA" evidence="2">
    <location>
        <begin position="115"/>
        <end position="185"/>
    </location>
</feature>
<accession>A0A411PGM9</accession>
<dbReference type="InterPro" id="IPR002641">
    <property type="entry name" value="PNPLA_dom"/>
</dbReference>
<dbReference type="EMBL" id="CP036200">
    <property type="protein sequence ID" value="QBF82614.1"/>
    <property type="molecule type" value="Genomic_DNA"/>
</dbReference>
<sequence>MLNWSELKFKPIEGDSGRVRATNFHEVIVEPLVAFCSGTIFSPKKGIYHLLHPLSTMVDGVRKQYETKLFGKIKLRNIAHIPGAPEFIFYGTNLDTGVSVRIGRESIRDYHIGSANDHDITLAQAVSISSAFPPFLSPVLLDGSSWTWRDSEYQKLPEVDIKRLRNELAFCDGGLYDNMGLEMLWKHGENKEYDTVFSCDAGAPFPAPWNSRWRWFGNWIGKFLRMSDIMVNQQRALRKRTLARNYQAGEYRGAYWCIENRLDFRNYCSLFATPEKFESYLNLKKLGTQLDAFSGDDNKKLVNWGYLHTDESIRSWYDSSIEKGLALPYPFA</sequence>
<gene>
    <name evidence="3" type="ORF">EXU30_07845</name>
</gene>
<evidence type="ECO:0000313" key="4">
    <source>
        <dbReference type="Proteomes" id="UP000291106"/>
    </source>
</evidence>
<evidence type="ECO:0000259" key="2">
    <source>
        <dbReference type="Pfam" id="PF01734"/>
    </source>
</evidence>
<proteinExistence type="predicted"/>
<dbReference type="RefSeq" id="WP_130598917.1">
    <property type="nucleotide sequence ID" value="NZ_CP036200.1"/>
</dbReference>
<keyword evidence="1" id="KW-0443">Lipid metabolism</keyword>
<dbReference type="GO" id="GO:0006629">
    <property type="term" value="P:lipid metabolic process"/>
    <property type="evidence" value="ECO:0007669"/>
    <property type="project" value="UniProtKB-KW"/>
</dbReference>
<protein>
    <submittedName>
        <fullName evidence="3">Patatin-like phospholipase family protein</fullName>
    </submittedName>
</protein>
<dbReference type="SUPFAM" id="SSF52151">
    <property type="entry name" value="FabD/lysophospholipase-like"/>
    <property type="match status" value="1"/>
</dbReference>
<dbReference type="Pfam" id="PF01734">
    <property type="entry name" value="Patatin"/>
    <property type="match status" value="1"/>
</dbReference>
<dbReference type="Gene3D" id="3.40.1090.10">
    <property type="entry name" value="Cytosolic phospholipase A2 catalytic domain"/>
    <property type="match status" value="1"/>
</dbReference>
<dbReference type="InterPro" id="IPR016035">
    <property type="entry name" value="Acyl_Trfase/lysoPLipase"/>
</dbReference>
<evidence type="ECO:0000313" key="3">
    <source>
        <dbReference type="EMBL" id="QBF82614.1"/>
    </source>
</evidence>
<dbReference type="Proteomes" id="UP000291106">
    <property type="component" value="Chromosome"/>
</dbReference>
<organism evidence="3 4">
    <name type="scientific">Shewanella maritima</name>
    <dbReference type="NCBI Taxonomy" id="2520507"/>
    <lineage>
        <taxon>Bacteria</taxon>
        <taxon>Pseudomonadati</taxon>
        <taxon>Pseudomonadota</taxon>
        <taxon>Gammaproteobacteria</taxon>
        <taxon>Alteromonadales</taxon>
        <taxon>Shewanellaceae</taxon>
        <taxon>Shewanella</taxon>
    </lineage>
</organism>
<reference evidence="3 4" key="1">
    <citation type="submission" date="2019-02" db="EMBL/GenBank/DDBJ databases">
        <title>Shewanella sp. D4-2 isolated from Dokdo Island.</title>
        <authorList>
            <person name="Baek K."/>
        </authorList>
    </citation>
    <scope>NUCLEOTIDE SEQUENCE [LARGE SCALE GENOMIC DNA]</scope>
    <source>
        <strain evidence="3 4">D4-2</strain>
    </source>
</reference>
<dbReference type="OrthoDB" id="9813090at2"/>
<keyword evidence="4" id="KW-1185">Reference proteome</keyword>
<dbReference type="KEGG" id="smai:EXU30_07845"/>
<name>A0A411PGM9_9GAMM</name>
<dbReference type="AlphaFoldDB" id="A0A411PGM9"/>
<evidence type="ECO:0000256" key="1">
    <source>
        <dbReference type="ARBA" id="ARBA00023098"/>
    </source>
</evidence>